<sequence>MTNNSGRTYRKRRRKLNPSCNANLNIHDQKYFNLLCQWMGTKGFKPLKRLCPMIFKESGRGLMAKERISRGDVIVAIPEKLLITPVKVLSLYLGDYFEKYCPDASGHEILSVFLMCERVKFHSSEWYPYLCSLPESYDIPAFHDGYPFSKLPINISSLATKQIESVKTAYEKLNLLLKHLEQSHPTFHSTLNFSLYKWAWCTVNTRCVHMDCFRENCPGKFCTFHLALAPYLDLLNHNCEVQVVAGYNSERRQYEIRSLCGFKKYSQVFINYGPHNNYTLLIEYGFIVNQNHNHSVTFSSVEILDACKQCHFISSVSEKLKFILSNDILSNAVCSHDGLSWNLVVILRILTSENQLKDWKSILHDGSKLSADELNYEKLKKKLLSIKINDYNFVYDTNSVEYSYLEKIIEELSSIDKLILIKALK</sequence>
<dbReference type="PANTHER" id="PTHR13271">
    <property type="entry name" value="UNCHARACTERIZED PUTATIVE METHYLTRANSFERASE"/>
    <property type="match status" value="1"/>
</dbReference>
<dbReference type="Gene3D" id="3.90.1410.10">
    <property type="entry name" value="set domain protein methyltransferase, domain 1"/>
    <property type="match status" value="1"/>
</dbReference>
<dbReference type="GO" id="GO:0016279">
    <property type="term" value="F:protein-lysine N-methyltransferase activity"/>
    <property type="evidence" value="ECO:0007669"/>
    <property type="project" value="InterPro"/>
</dbReference>
<organism evidence="2">
    <name type="scientific">Parasteatoda tepidariorum</name>
    <name type="common">Common house spider</name>
    <name type="synonym">Achaearanea tepidariorum</name>
    <dbReference type="NCBI Taxonomy" id="114398"/>
    <lineage>
        <taxon>Eukaryota</taxon>
        <taxon>Metazoa</taxon>
        <taxon>Ecdysozoa</taxon>
        <taxon>Arthropoda</taxon>
        <taxon>Chelicerata</taxon>
        <taxon>Arachnida</taxon>
        <taxon>Araneae</taxon>
        <taxon>Araneomorphae</taxon>
        <taxon>Entelegynae</taxon>
        <taxon>Araneoidea</taxon>
        <taxon>Theridiidae</taxon>
        <taxon>Parasteatoda</taxon>
    </lineage>
</organism>
<dbReference type="EMBL" id="IAAA01025454">
    <property type="protein sequence ID" value="LAA07606.1"/>
    <property type="molecule type" value="mRNA"/>
</dbReference>
<dbReference type="Pfam" id="PF00856">
    <property type="entry name" value="SET"/>
    <property type="match status" value="1"/>
</dbReference>
<dbReference type="CDD" id="cd19177">
    <property type="entry name" value="SET_SETD4"/>
    <property type="match status" value="1"/>
</dbReference>
<dbReference type="PROSITE" id="PS50280">
    <property type="entry name" value="SET"/>
    <property type="match status" value="1"/>
</dbReference>
<dbReference type="InterPro" id="IPR044429">
    <property type="entry name" value="SETD4_SET"/>
</dbReference>
<dbReference type="InterPro" id="IPR001214">
    <property type="entry name" value="SET_dom"/>
</dbReference>
<proteinExistence type="evidence at transcript level"/>
<dbReference type="OrthoDB" id="341421at2759"/>
<name>A0A2L2YHH7_PARTP</name>
<dbReference type="PANTHER" id="PTHR13271:SF151">
    <property type="entry name" value="SET DOMAIN-CONTAINING PROTEIN 4"/>
    <property type="match status" value="1"/>
</dbReference>
<dbReference type="InterPro" id="IPR046341">
    <property type="entry name" value="SET_dom_sf"/>
</dbReference>
<accession>A0A2L2YHH7</accession>
<reference evidence="2" key="1">
    <citation type="journal article" date="2016" name="Mol. Ecol. Resour.">
        <title>Evaluation of the impact of RNA preservation methods of spiders for de novo transcriptome assembly.</title>
        <authorList>
            <person name="Kono N."/>
            <person name="Nakamura H."/>
            <person name="Ito Y."/>
            <person name="Tomita M."/>
            <person name="Arakawa K."/>
        </authorList>
    </citation>
    <scope>NUCLEOTIDE SEQUENCE</scope>
    <source>
        <tissue evidence="2">Whole body</tissue>
    </source>
</reference>
<evidence type="ECO:0000259" key="1">
    <source>
        <dbReference type="PROSITE" id="PS50280"/>
    </source>
</evidence>
<dbReference type="InterPro" id="IPR050600">
    <property type="entry name" value="SETD3_SETD6_MTase"/>
</dbReference>
<dbReference type="AlphaFoldDB" id="A0A2L2YHH7"/>
<protein>
    <submittedName>
        <fullName evidence="2">SET domain-containing protein 4</fullName>
    </submittedName>
</protein>
<feature type="domain" description="SET" evidence="1">
    <location>
        <begin position="48"/>
        <end position="273"/>
    </location>
</feature>
<dbReference type="SUPFAM" id="SSF82199">
    <property type="entry name" value="SET domain"/>
    <property type="match status" value="1"/>
</dbReference>
<evidence type="ECO:0000313" key="2">
    <source>
        <dbReference type="EMBL" id="LAA07606.1"/>
    </source>
</evidence>